<dbReference type="Proteomes" id="UP000765509">
    <property type="component" value="Unassembled WGS sequence"/>
</dbReference>
<dbReference type="AlphaFoldDB" id="A0A9Q3D3C1"/>
<dbReference type="EMBL" id="AVOT02012289">
    <property type="protein sequence ID" value="MBW0493880.1"/>
    <property type="molecule type" value="Genomic_DNA"/>
</dbReference>
<evidence type="ECO:0000313" key="1">
    <source>
        <dbReference type="EMBL" id="MBW0493880.1"/>
    </source>
</evidence>
<accession>A0A9Q3D3C1</accession>
<gene>
    <name evidence="1" type="ORF">O181_033595</name>
</gene>
<proteinExistence type="predicted"/>
<organism evidence="1 2">
    <name type="scientific">Austropuccinia psidii MF-1</name>
    <dbReference type="NCBI Taxonomy" id="1389203"/>
    <lineage>
        <taxon>Eukaryota</taxon>
        <taxon>Fungi</taxon>
        <taxon>Dikarya</taxon>
        <taxon>Basidiomycota</taxon>
        <taxon>Pucciniomycotina</taxon>
        <taxon>Pucciniomycetes</taxon>
        <taxon>Pucciniales</taxon>
        <taxon>Sphaerophragmiaceae</taxon>
        <taxon>Austropuccinia</taxon>
    </lineage>
</organism>
<protein>
    <submittedName>
        <fullName evidence="1">Uncharacterized protein</fullName>
    </submittedName>
</protein>
<name>A0A9Q3D3C1_9BASI</name>
<sequence>MKKSNRHMLRWQIAIQEYRENMIIFHKARNLNRNSDGLIRWALANKPDSPAYAPLEAETQISIEGINITDIGTEFLEEFLE</sequence>
<keyword evidence="2" id="KW-1185">Reference proteome</keyword>
<evidence type="ECO:0000313" key="2">
    <source>
        <dbReference type="Proteomes" id="UP000765509"/>
    </source>
</evidence>
<reference evidence="1" key="1">
    <citation type="submission" date="2021-03" db="EMBL/GenBank/DDBJ databases">
        <title>Draft genome sequence of rust myrtle Austropuccinia psidii MF-1, a brazilian biotype.</title>
        <authorList>
            <person name="Quecine M.C."/>
            <person name="Pachon D.M.R."/>
            <person name="Bonatelli M.L."/>
            <person name="Correr F.H."/>
            <person name="Franceschini L.M."/>
            <person name="Leite T.F."/>
            <person name="Margarido G.R.A."/>
            <person name="Almeida C.A."/>
            <person name="Ferrarezi J.A."/>
            <person name="Labate C.A."/>
        </authorList>
    </citation>
    <scope>NUCLEOTIDE SEQUENCE</scope>
    <source>
        <strain evidence="1">MF-1</strain>
    </source>
</reference>
<comment type="caution">
    <text evidence="1">The sequence shown here is derived from an EMBL/GenBank/DDBJ whole genome shotgun (WGS) entry which is preliminary data.</text>
</comment>